<evidence type="ECO:0000256" key="12">
    <source>
        <dbReference type="RuleBase" id="RU000483"/>
    </source>
</evidence>
<dbReference type="RefSeq" id="WP_126677513.1">
    <property type="nucleotide sequence ID" value="NZ_RYYU01000001.1"/>
</dbReference>
<evidence type="ECO:0000256" key="2">
    <source>
        <dbReference type="ARBA" id="ARBA00006810"/>
    </source>
</evidence>
<protein>
    <recommendedName>
        <fullName evidence="11 12">ATP synthase subunit a</fullName>
    </recommendedName>
    <alternativeName>
        <fullName evidence="11">ATP synthase F0 sector subunit a</fullName>
    </alternativeName>
    <alternativeName>
        <fullName evidence="11">F-ATPase subunit 6</fullName>
    </alternativeName>
</protein>
<keyword evidence="6 11" id="KW-0375">Hydrogen ion transport</keyword>
<organism evidence="13 14">
    <name type="scientific">Prevotella koreensis</name>
    <dbReference type="NCBI Taxonomy" id="2490854"/>
    <lineage>
        <taxon>Bacteria</taxon>
        <taxon>Pseudomonadati</taxon>
        <taxon>Bacteroidota</taxon>
        <taxon>Bacteroidia</taxon>
        <taxon>Bacteroidales</taxon>
        <taxon>Prevotellaceae</taxon>
        <taxon>Prevotella</taxon>
    </lineage>
</organism>
<evidence type="ECO:0000256" key="11">
    <source>
        <dbReference type="HAMAP-Rule" id="MF_01393"/>
    </source>
</evidence>
<keyword evidence="8 11" id="KW-0406">Ion transport</keyword>
<dbReference type="InterPro" id="IPR035908">
    <property type="entry name" value="F0_ATP_A_sf"/>
</dbReference>
<evidence type="ECO:0000313" key="14">
    <source>
        <dbReference type="Proteomes" id="UP000278983"/>
    </source>
</evidence>
<feature type="transmembrane region" description="Helical" evidence="11">
    <location>
        <begin position="204"/>
        <end position="223"/>
    </location>
</feature>
<dbReference type="PANTHER" id="PTHR11410">
    <property type="entry name" value="ATP SYNTHASE SUBUNIT A"/>
    <property type="match status" value="1"/>
</dbReference>
<keyword evidence="10 11" id="KW-0066">ATP synthesis</keyword>
<keyword evidence="13" id="KW-0378">Hydrolase</keyword>
<comment type="similarity">
    <text evidence="2 11 12">Belongs to the ATPase A chain family.</text>
</comment>
<dbReference type="CDD" id="cd00310">
    <property type="entry name" value="ATP-synt_Fo_a_6"/>
    <property type="match status" value="1"/>
</dbReference>
<dbReference type="EMBL" id="RYYU01000001">
    <property type="protein sequence ID" value="RUL58409.1"/>
    <property type="molecule type" value="Genomic_DNA"/>
</dbReference>
<reference evidence="13 14" key="1">
    <citation type="submission" date="2018-12" db="EMBL/GenBank/DDBJ databases">
        <title>Genome sequencing of Prevotella sp. KCOM 3155 (= JS262).</title>
        <authorList>
            <person name="Kook J.-K."/>
            <person name="Park S.-N."/>
            <person name="Lim Y.K."/>
        </authorList>
    </citation>
    <scope>NUCLEOTIDE SEQUENCE [LARGE SCALE GENOMIC DNA]</scope>
    <source>
        <strain evidence="13 14">KCOM 3155</strain>
    </source>
</reference>
<sequence length="343" mass="38519">MNHVKSILLILAVALLPLNLFAEEKESAIDIPEIVLHHMSDAYEWHIAGHVSIPLPIIVKGENEWFFGTSKGIEQHKTLFFDESHHGKIYEKMSDGSVKRPLDLSMTKTVCQIWIVAIILIVLFLTIAKWYKKRDCTSEAPRGFIGAMEMLVMTIHDDVIKGCVGEKHYKKYAPYLLTVFFFILVTNLLGLIPIFPGGANVTGNINITFFLAICTMLLVNIFGSKEYWKEILWPEVPFFLKAYPVPLIPIIEVVGIFTKPFALMVRLFANMMAGHAIILSFTCVIFLGWTLGVGMGIGLNIFSALMLLFMNCVELLVAFVQAYVFTLLSSVFIGLAHPQHHGS</sequence>
<evidence type="ECO:0000256" key="9">
    <source>
        <dbReference type="ARBA" id="ARBA00023136"/>
    </source>
</evidence>
<evidence type="ECO:0000256" key="6">
    <source>
        <dbReference type="ARBA" id="ARBA00022781"/>
    </source>
</evidence>
<dbReference type="NCBIfam" id="TIGR01131">
    <property type="entry name" value="ATP_synt_6_or_A"/>
    <property type="match status" value="1"/>
</dbReference>
<feature type="transmembrane region" description="Helical" evidence="11">
    <location>
        <begin position="172"/>
        <end position="192"/>
    </location>
</feature>
<gene>
    <name evidence="11 13" type="primary">atpB</name>
    <name evidence="13" type="ORF">EHV08_00575</name>
</gene>
<dbReference type="HAMAP" id="MF_01393">
    <property type="entry name" value="ATP_synth_a_bact"/>
    <property type="match status" value="1"/>
</dbReference>
<keyword evidence="9 11" id="KW-0472">Membrane</keyword>
<feature type="transmembrane region" description="Helical" evidence="11">
    <location>
        <begin position="276"/>
        <end position="309"/>
    </location>
</feature>
<keyword evidence="14" id="KW-1185">Reference proteome</keyword>
<dbReference type="GO" id="GO:0045259">
    <property type="term" value="C:proton-transporting ATP synthase complex"/>
    <property type="evidence" value="ECO:0007669"/>
    <property type="project" value="UniProtKB-KW"/>
</dbReference>
<name>A0A432LJ85_9BACT</name>
<dbReference type="Gene3D" id="1.20.120.220">
    <property type="entry name" value="ATP synthase, F0 complex, subunit A"/>
    <property type="match status" value="1"/>
</dbReference>
<dbReference type="InterPro" id="IPR000568">
    <property type="entry name" value="ATP_synth_F0_asu"/>
</dbReference>
<feature type="transmembrane region" description="Helical" evidence="11">
    <location>
        <begin position="113"/>
        <end position="131"/>
    </location>
</feature>
<dbReference type="SUPFAM" id="SSF81336">
    <property type="entry name" value="F1F0 ATP synthase subunit A"/>
    <property type="match status" value="1"/>
</dbReference>
<comment type="function">
    <text evidence="11 12">Key component of the proton channel; it plays a direct role in the translocation of protons across the membrane.</text>
</comment>
<evidence type="ECO:0000313" key="13">
    <source>
        <dbReference type="EMBL" id="RUL58409.1"/>
    </source>
</evidence>
<keyword evidence="7 11" id="KW-1133">Transmembrane helix</keyword>
<evidence type="ECO:0000256" key="7">
    <source>
        <dbReference type="ARBA" id="ARBA00022989"/>
    </source>
</evidence>
<evidence type="ECO:0000256" key="3">
    <source>
        <dbReference type="ARBA" id="ARBA00022448"/>
    </source>
</evidence>
<evidence type="ECO:0000256" key="10">
    <source>
        <dbReference type="ARBA" id="ARBA00023310"/>
    </source>
</evidence>
<feature type="transmembrane region" description="Helical" evidence="11">
    <location>
        <begin position="243"/>
        <end position="264"/>
    </location>
</feature>
<dbReference type="Pfam" id="PF00119">
    <property type="entry name" value="ATP-synt_A"/>
    <property type="match status" value="1"/>
</dbReference>
<keyword evidence="11" id="KW-1003">Cell membrane</keyword>
<evidence type="ECO:0000256" key="5">
    <source>
        <dbReference type="ARBA" id="ARBA00022692"/>
    </source>
</evidence>
<comment type="caution">
    <text evidence="13">The sequence shown here is derived from an EMBL/GenBank/DDBJ whole genome shotgun (WGS) entry which is preliminary data.</text>
</comment>
<comment type="subcellular location">
    <subcellularLocation>
        <location evidence="11 12">Cell membrane</location>
        <topology evidence="11 12">Multi-pass membrane protein</topology>
    </subcellularLocation>
    <subcellularLocation>
        <location evidence="1">Membrane</location>
        <topology evidence="1">Multi-pass membrane protein</topology>
    </subcellularLocation>
</comment>
<proteinExistence type="inferred from homology"/>
<evidence type="ECO:0000256" key="8">
    <source>
        <dbReference type="ARBA" id="ARBA00023065"/>
    </source>
</evidence>
<accession>A0A432LJ85</accession>
<dbReference type="GO" id="GO:0046933">
    <property type="term" value="F:proton-transporting ATP synthase activity, rotational mechanism"/>
    <property type="evidence" value="ECO:0007669"/>
    <property type="project" value="UniProtKB-UniRule"/>
</dbReference>
<evidence type="ECO:0000256" key="1">
    <source>
        <dbReference type="ARBA" id="ARBA00004141"/>
    </source>
</evidence>
<dbReference type="GO" id="GO:0005886">
    <property type="term" value="C:plasma membrane"/>
    <property type="evidence" value="ECO:0007669"/>
    <property type="project" value="UniProtKB-SubCell"/>
</dbReference>
<feature type="transmembrane region" description="Helical" evidence="11">
    <location>
        <begin position="315"/>
        <end position="336"/>
    </location>
</feature>
<dbReference type="PRINTS" id="PR00123">
    <property type="entry name" value="ATPASEA"/>
</dbReference>
<keyword evidence="3 11" id="KW-0813">Transport</keyword>
<keyword evidence="5 11" id="KW-0812">Transmembrane</keyword>
<keyword evidence="4 11" id="KW-0138">CF(0)</keyword>
<dbReference type="PANTHER" id="PTHR11410:SF0">
    <property type="entry name" value="ATP SYNTHASE SUBUNIT A"/>
    <property type="match status" value="1"/>
</dbReference>
<dbReference type="OrthoDB" id="9809130at2"/>
<dbReference type="GO" id="GO:0016787">
    <property type="term" value="F:hydrolase activity"/>
    <property type="evidence" value="ECO:0007669"/>
    <property type="project" value="UniProtKB-KW"/>
</dbReference>
<dbReference type="InterPro" id="IPR045083">
    <property type="entry name" value="ATP_synth_F0_asu_bact/mt"/>
</dbReference>
<evidence type="ECO:0000256" key="4">
    <source>
        <dbReference type="ARBA" id="ARBA00022547"/>
    </source>
</evidence>
<dbReference type="Proteomes" id="UP000278983">
    <property type="component" value="Unassembled WGS sequence"/>
</dbReference>
<dbReference type="AlphaFoldDB" id="A0A432LJ85"/>